<keyword evidence="19" id="KW-1185">Reference proteome</keyword>
<evidence type="ECO:0000256" key="1">
    <source>
        <dbReference type="ARBA" id="ARBA00004651"/>
    </source>
</evidence>
<name>A0A1W6LL02_9BACT</name>
<dbReference type="InterPro" id="IPR036390">
    <property type="entry name" value="WH_DNA-bd_sf"/>
</dbReference>
<reference evidence="19" key="1">
    <citation type="submission" date="2017-04" db="EMBL/GenBank/DDBJ databases">
        <title>Comparative genomics and description of representatives of a novel lineage of planctomycetes thriving in anoxic sediments.</title>
        <authorList>
            <person name="Spring S."/>
            <person name="Bunk B."/>
            <person name="Sproer C."/>
        </authorList>
    </citation>
    <scope>NUCLEOTIDE SEQUENCE [LARGE SCALE GENOMIC DNA]</scope>
    <source>
        <strain evidence="19">ST-PulAB-D4</strain>
    </source>
</reference>
<dbReference type="InterPro" id="IPR036259">
    <property type="entry name" value="MFS_trans_sf"/>
</dbReference>
<feature type="transmembrane region" description="Helical" evidence="16">
    <location>
        <begin position="122"/>
        <end position="139"/>
    </location>
</feature>
<proteinExistence type="inferred from homology"/>
<evidence type="ECO:0000313" key="19">
    <source>
        <dbReference type="Proteomes" id="UP000193334"/>
    </source>
</evidence>
<dbReference type="InterPro" id="IPR050206">
    <property type="entry name" value="FtsK/SpoIIIE/SftA"/>
</dbReference>
<feature type="domain" description="FtsK" evidence="17">
    <location>
        <begin position="473"/>
        <end position="679"/>
    </location>
</feature>
<feature type="binding site" evidence="14">
    <location>
        <begin position="491"/>
        <end position="498"/>
    </location>
    <ligand>
        <name>ATP</name>
        <dbReference type="ChEBI" id="CHEBI:30616"/>
    </ligand>
</feature>
<organism evidence="18 19">
    <name type="scientific">Sedimentisphaera salicampi</name>
    <dbReference type="NCBI Taxonomy" id="1941349"/>
    <lineage>
        <taxon>Bacteria</taxon>
        <taxon>Pseudomonadati</taxon>
        <taxon>Planctomycetota</taxon>
        <taxon>Phycisphaerae</taxon>
        <taxon>Sedimentisphaerales</taxon>
        <taxon>Sedimentisphaeraceae</taxon>
        <taxon>Sedimentisphaera</taxon>
    </lineage>
</organism>
<feature type="compositionally biased region" description="Acidic residues" evidence="15">
    <location>
        <begin position="836"/>
        <end position="847"/>
    </location>
</feature>
<evidence type="ECO:0000256" key="6">
    <source>
        <dbReference type="ARBA" id="ARBA00022741"/>
    </source>
</evidence>
<dbReference type="AlphaFoldDB" id="A0A1W6LL02"/>
<dbReference type="InterPro" id="IPR003593">
    <property type="entry name" value="AAA+_ATPase"/>
</dbReference>
<dbReference type="PROSITE" id="PS51257">
    <property type="entry name" value="PROKAR_LIPOPROTEIN"/>
    <property type="match status" value="1"/>
</dbReference>
<keyword evidence="9 16" id="KW-1133">Transmembrane helix</keyword>
<feature type="transmembrane region" description="Helical" evidence="16">
    <location>
        <begin position="151"/>
        <end position="176"/>
    </location>
</feature>
<dbReference type="Pfam" id="PF13491">
    <property type="entry name" value="FtsK_4TM"/>
    <property type="match status" value="1"/>
</dbReference>
<dbReference type="InterPro" id="IPR027417">
    <property type="entry name" value="P-loop_NTPase"/>
</dbReference>
<keyword evidence="3" id="KW-1003">Cell membrane</keyword>
<keyword evidence="12" id="KW-0131">Cell cycle</keyword>
<dbReference type="SMART" id="SM00843">
    <property type="entry name" value="Ftsk_gamma"/>
    <property type="match status" value="1"/>
</dbReference>
<evidence type="ECO:0000259" key="17">
    <source>
        <dbReference type="PROSITE" id="PS50901"/>
    </source>
</evidence>
<dbReference type="EMBL" id="CP021023">
    <property type="protein sequence ID" value="ARN56451.1"/>
    <property type="molecule type" value="Genomic_DNA"/>
</dbReference>
<dbReference type="PROSITE" id="PS50901">
    <property type="entry name" value="FTSK"/>
    <property type="match status" value="1"/>
</dbReference>
<keyword evidence="7" id="KW-0159">Chromosome partition</keyword>
<dbReference type="SUPFAM" id="SSF46785">
    <property type="entry name" value="Winged helix' DNA-binding domain"/>
    <property type="match status" value="1"/>
</dbReference>
<dbReference type="Gene3D" id="1.10.10.10">
    <property type="entry name" value="Winged helix-like DNA-binding domain superfamily/Winged helix DNA-binding domain"/>
    <property type="match status" value="1"/>
</dbReference>
<feature type="compositionally biased region" description="Basic and acidic residues" evidence="15">
    <location>
        <begin position="282"/>
        <end position="314"/>
    </location>
</feature>
<dbReference type="Pfam" id="PF01580">
    <property type="entry name" value="FtsK_SpoIIIE"/>
    <property type="match status" value="1"/>
</dbReference>
<evidence type="ECO:0000313" key="18">
    <source>
        <dbReference type="EMBL" id="ARN56451.1"/>
    </source>
</evidence>
<comment type="subunit">
    <text evidence="13">Homohexamer. Forms a ring that surrounds DNA.</text>
</comment>
<evidence type="ECO:0000256" key="3">
    <source>
        <dbReference type="ARBA" id="ARBA00022475"/>
    </source>
</evidence>
<keyword evidence="6 14" id="KW-0547">Nucleotide-binding</keyword>
<dbReference type="GO" id="GO:0005886">
    <property type="term" value="C:plasma membrane"/>
    <property type="evidence" value="ECO:0007669"/>
    <property type="project" value="UniProtKB-SubCell"/>
</dbReference>
<dbReference type="KEGG" id="pbp:STSP1_00833"/>
<evidence type="ECO:0000256" key="16">
    <source>
        <dbReference type="SAM" id="Phobius"/>
    </source>
</evidence>
<evidence type="ECO:0000256" key="10">
    <source>
        <dbReference type="ARBA" id="ARBA00023125"/>
    </source>
</evidence>
<dbReference type="STRING" id="1941349.STSP1_00833"/>
<dbReference type="InterPro" id="IPR036388">
    <property type="entry name" value="WH-like_DNA-bd_sf"/>
</dbReference>
<dbReference type="SUPFAM" id="SSF52540">
    <property type="entry name" value="P-loop containing nucleoside triphosphate hydrolases"/>
    <property type="match status" value="1"/>
</dbReference>
<feature type="compositionally biased region" description="Basic and acidic residues" evidence="15">
    <location>
        <begin position="818"/>
        <end position="831"/>
    </location>
</feature>
<feature type="region of interest" description="Disordered" evidence="15">
    <location>
        <begin position="818"/>
        <end position="859"/>
    </location>
</feature>
<evidence type="ECO:0000256" key="2">
    <source>
        <dbReference type="ARBA" id="ARBA00006474"/>
    </source>
</evidence>
<keyword evidence="5 16" id="KW-0812">Transmembrane</keyword>
<evidence type="ECO:0000256" key="14">
    <source>
        <dbReference type="PROSITE-ProRule" id="PRU00289"/>
    </source>
</evidence>
<evidence type="ECO:0000256" key="11">
    <source>
        <dbReference type="ARBA" id="ARBA00023136"/>
    </source>
</evidence>
<dbReference type="PANTHER" id="PTHR22683">
    <property type="entry name" value="SPORULATION PROTEIN RELATED"/>
    <property type="match status" value="1"/>
</dbReference>
<keyword evidence="4" id="KW-0132">Cell division</keyword>
<dbReference type="GO" id="GO:0051301">
    <property type="term" value="P:cell division"/>
    <property type="evidence" value="ECO:0007669"/>
    <property type="project" value="UniProtKB-KW"/>
</dbReference>
<protein>
    <submittedName>
        <fullName evidence="18">Stage III sporulation protein E</fullName>
    </submittedName>
</protein>
<evidence type="ECO:0000256" key="13">
    <source>
        <dbReference type="ARBA" id="ARBA00025923"/>
    </source>
</evidence>
<keyword evidence="11 16" id="KW-0472">Membrane</keyword>
<dbReference type="InterPro" id="IPR002543">
    <property type="entry name" value="FtsK_dom"/>
</dbReference>
<dbReference type="Pfam" id="PF09397">
    <property type="entry name" value="FtsK_gamma"/>
    <property type="match status" value="1"/>
</dbReference>
<dbReference type="InterPro" id="IPR025199">
    <property type="entry name" value="FtsK_4TM"/>
</dbReference>
<dbReference type="InterPro" id="IPR018541">
    <property type="entry name" value="Ftsk_gamma"/>
</dbReference>
<evidence type="ECO:0000256" key="9">
    <source>
        <dbReference type="ARBA" id="ARBA00022989"/>
    </source>
</evidence>
<feature type="compositionally biased region" description="Basic and acidic residues" evidence="15">
    <location>
        <begin position="237"/>
        <end position="263"/>
    </location>
</feature>
<dbReference type="SUPFAM" id="SSF103473">
    <property type="entry name" value="MFS general substrate transporter"/>
    <property type="match status" value="1"/>
</dbReference>
<feature type="transmembrane region" description="Helical" evidence="16">
    <location>
        <begin position="61"/>
        <end position="82"/>
    </location>
</feature>
<gene>
    <name evidence="18" type="primary">spoIIIE</name>
    <name evidence="18" type="ORF">STSP1_00833</name>
</gene>
<dbReference type="SMART" id="SM00382">
    <property type="entry name" value="AAA"/>
    <property type="match status" value="1"/>
</dbReference>
<evidence type="ECO:0000256" key="12">
    <source>
        <dbReference type="ARBA" id="ARBA00023306"/>
    </source>
</evidence>
<feature type="transmembrane region" description="Helical" evidence="16">
    <location>
        <begin position="94"/>
        <end position="116"/>
    </location>
</feature>
<dbReference type="Gene3D" id="3.40.50.300">
    <property type="entry name" value="P-loop containing nucleotide triphosphate hydrolases"/>
    <property type="match status" value="1"/>
</dbReference>
<sequence length="859" mass="95701">MTGRELLKIAAELLIIVLLFLAAASCVSFDIYDPPGMYSYPVNDPPSNWLNLPGAYFSHYALYYLGPGIYVILGSLVFLLASDLFGRPPGQIPFRIAGMLLLCAAVSAAAGCYSKFNFSVDAFPVGRAGVLGTFLAEWLGHNIGQLGRFAIMLAATLIGLIFIADSLVVAFFKGLWNYLFSSSKKLYKKDKPKKTGRKAAKEDSVSEKDKESKHGFFSKIKDKKKTKQKEELPEENVDQHPQQEEPAKRERKEFEISRGKQDIEPYQLHPEQNSESVEIIPDPDRVDVIDVSSGREPEEESPKKDKKKSADTKKNNQPKKKSKPSSPEDDITEDYKKYVLPHINLLEDPEKDFASRLEVMVREKADRLQETLDNFKVDASVINAEPGPTITLYEIELSAGMRVNKISNLADDIARALAVPVVRVVSPLPGKDTIGIEVPNSERETVRLKDLIQRAGKVPVKMKVPIFLGKDSSGSVLVADLADMPHGLIAGTTGSGKSVCINTIITSILLTRKPNEVKLVLIDPKQIEMTMFEGLPHLMCPIVSDMNQSSRILEWAVGKMEERYAIFNEARVKNIAEFNELSSEEIYKRLGAETPEEQLKVPERMPYLVLIVDELSDLMMTNGKEVEEYVVRLTQKSRAAGIHVILATQRPQASVVTGLIKSNLPGRISFKVASRMDSRIILDKVGAETLLGKGDMLYLHPKTSELIRAQGAFLSNDEISRVVGKIKEQAGPNYSRELVQLNKVSADGVEKDEYFDEAVRIVLETKRGSVSLLQRKLAIGYGRASRIVDMMAESGIIGEHKNAQAREVLITPEEWERIKEGDDISDIRSEQQEGQGSEEDTGEEDLQQEQNLPWDEQQG</sequence>
<dbReference type="Proteomes" id="UP000193334">
    <property type="component" value="Chromosome"/>
</dbReference>
<evidence type="ECO:0000256" key="8">
    <source>
        <dbReference type="ARBA" id="ARBA00022840"/>
    </source>
</evidence>
<keyword evidence="10" id="KW-0238">DNA-binding</keyword>
<dbReference type="RefSeq" id="WP_085755143.1">
    <property type="nucleotide sequence ID" value="NZ_CP021023.1"/>
</dbReference>
<dbReference type="GO" id="GO:0007059">
    <property type="term" value="P:chromosome segregation"/>
    <property type="evidence" value="ECO:0007669"/>
    <property type="project" value="UniProtKB-KW"/>
</dbReference>
<dbReference type="Gene3D" id="3.30.980.40">
    <property type="match status" value="1"/>
</dbReference>
<evidence type="ECO:0000256" key="5">
    <source>
        <dbReference type="ARBA" id="ARBA00022692"/>
    </source>
</evidence>
<keyword evidence="8 14" id="KW-0067">ATP-binding</keyword>
<dbReference type="GO" id="GO:0003677">
    <property type="term" value="F:DNA binding"/>
    <property type="evidence" value="ECO:0007669"/>
    <property type="project" value="UniProtKB-KW"/>
</dbReference>
<evidence type="ECO:0000256" key="15">
    <source>
        <dbReference type="SAM" id="MobiDB-lite"/>
    </source>
</evidence>
<dbReference type="InterPro" id="IPR041027">
    <property type="entry name" value="FtsK_alpha"/>
</dbReference>
<comment type="similarity">
    <text evidence="2">Belongs to the FtsK/SpoIIIE/SftA family.</text>
</comment>
<comment type="subcellular location">
    <subcellularLocation>
        <location evidence="1">Cell membrane</location>
        <topology evidence="1">Multi-pass membrane protein</topology>
    </subcellularLocation>
</comment>
<evidence type="ECO:0000256" key="4">
    <source>
        <dbReference type="ARBA" id="ARBA00022618"/>
    </source>
</evidence>
<feature type="compositionally biased region" description="Basic and acidic residues" evidence="15">
    <location>
        <begin position="199"/>
        <end position="214"/>
    </location>
</feature>
<dbReference type="GO" id="GO:0005524">
    <property type="term" value="F:ATP binding"/>
    <property type="evidence" value="ECO:0007669"/>
    <property type="project" value="UniProtKB-UniRule"/>
</dbReference>
<feature type="region of interest" description="Disordered" evidence="15">
    <location>
        <begin position="191"/>
        <end position="333"/>
    </location>
</feature>
<accession>A0A1W6LL02</accession>
<dbReference type="Pfam" id="PF17854">
    <property type="entry name" value="FtsK_alpha"/>
    <property type="match status" value="1"/>
</dbReference>
<dbReference type="PANTHER" id="PTHR22683:SF41">
    <property type="entry name" value="DNA TRANSLOCASE FTSK"/>
    <property type="match status" value="1"/>
</dbReference>
<evidence type="ECO:0000256" key="7">
    <source>
        <dbReference type="ARBA" id="ARBA00022829"/>
    </source>
</evidence>